<dbReference type="SMART" id="SM00448">
    <property type="entry name" value="REC"/>
    <property type="match status" value="1"/>
</dbReference>
<dbReference type="Pfam" id="PF02518">
    <property type="entry name" value="HATPase_c"/>
    <property type="match status" value="1"/>
</dbReference>
<accession>A0ABV2CX70</accession>
<dbReference type="Gene3D" id="3.30.450.20">
    <property type="entry name" value="PAS domain"/>
    <property type="match status" value="3"/>
</dbReference>
<dbReference type="InterPro" id="IPR003594">
    <property type="entry name" value="HATPase_dom"/>
</dbReference>
<evidence type="ECO:0000313" key="15">
    <source>
        <dbReference type="EMBL" id="MET1754202.1"/>
    </source>
</evidence>
<dbReference type="InterPro" id="IPR004358">
    <property type="entry name" value="Sig_transdc_His_kin-like_C"/>
</dbReference>
<evidence type="ECO:0000256" key="2">
    <source>
        <dbReference type="ARBA" id="ARBA00012438"/>
    </source>
</evidence>
<dbReference type="PROSITE" id="PS50110">
    <property type="entry name" value="RESPONSE_REGULATORY"/>
    <property type="match status" value="1"/>
</dbReference>
<protein>
    <recommendedName>
        <fullName evidence="2">histidine kinase</fullName>
        <ecNumber evidence="2">2.7.13.3</ecNumber>
    </recommendedName>
</protein>
<dbReference type="InterPro" id="IPR003661">
    <property type="entry name" value="HisK_dim/P_dom"/>
</dbReference>
<evidence type="ECO:0000256" key="9">
    <source>
        <dbReference type="PROSITE-ProRule" id="PRU00169"/>
    </source>
</evidence>
<dbReference type="InterPro" id="IPR011006">
    <property type="entry name" value="CheY-like_superfamily"/>
</dbReference>
<evidence type="ECO:0000259" key="12">
    <source>
        <dbReference type="PROSITE" id="PS50110"/>
    </source>
</evidence>
<dbReference type="Pfam" id="PF08448">
    <property type="entry name" value="PAS_4"/>
    <property type="match status" value="1"/>
</dbReference>
<dbReference type="SUPFAM" id="SSF55874">
    <property type="entry name" value="ATPase domain of HSP90 chaperone/DNA topoisomerase II/histidine kinase"/>
    <property type="match status" value="1"/>
</dbReference>
<dbReference type="Gene3D" id="3.30.450.40">
    <property type="match status" value="2"/>
</dbReference>
<keyword evidence="3 9" id="KW-0597">Phosphoprotein</keyword>
<keyword evidence="4" id="KW-0808">Transferase</keyword>
<feature type="domain" description="Response regulatory" evidence="12">
    <location>
        <begin position="1050"/>
        <end position="1160"/>
    </location>
</feature>
<name>A0ABV2CX70_9SPHN</name>
<dbReference type="SMART" id="SM00065">
    <property type="entry name" value="GAF"/>
    <property type="match status" value="2"/>
</dbReference>
<dbReference type="Pfam" id="PF13185">
    <property type="entry name" value="GAF_2"/>
    <property type="match status" value="1"/>
</dbReference>
<evidence type="ECO:0000256" key="3">
    <source>
        <dbReference type="ARBA" id="ARBA00022553"/>
    </source>
</evidence>
<dbReference type="InterPro" id="IPR013767">
    <property type="entry name" value="PAS_fold"/>
</dbReference>
<keyword evidence="16" id="KW-1185">Reference proteome</keyword>
<dbReference type="InterPro" id="IPR036890">
    <property type="entry name" value="HATPase_C_sf"/>
</dbReference>
<evidence type="ECO:0000256" key="4">
    <source>
        <dbReference type="ARBA" id="ARBA00022679"/>
    </source>
</evidence>
<comment type="catalytic activity">
    <reaction evidence="1">
        <text>ATP + protein L-histidine = ADP + protein N-phospho-L-histidine.</text>
        <dbReference type="EC" id="2.7.13.3"/>
    </reaction>
</comment>
<evidence type="ECO:0000259" key="14">
    <source>
        <dbReference type="PROSITE" id="PS50113"/>
    </source>
</evidence>
<keyword evidence="5" id="KW-0547">Nucleotide-binding</keyword>
<keyword evidence="7" id="KW-0067">ATP-binding</keyword>
<dbReference type="SMART" id="SM00388">
    <property type="entry name" value="HisKA"/>
    <property type="match status" value="1"/>
</dbReference>
<dbReference type="InterPro" id="IPR013656">
    <property type="entry name" value="PAS_4"/>
</dbReference>
<dbReference type="Gene3D" id="1.10.287.130">
    <property type="match status" value="1"/>
</dbReference>
<comment type="caution">
    <text evidence="15">The sequence shown here is derived from an EMBL/GenBank/DDBJ whole genome shotgun (WGS) entry which is preliminary data.</text>
</comment>
<dbReference type="InterPro" id="IPR005467">
    <property type="entry name" value="His_kinase_dom"/>
</dbReference>
<keyword evidence="10" id="KW-0175">Coiled coil</keyword>
<feature type="domain" description="Histidine kinase" evidence="11">
    <location>
        <begin position="808"/>
        <end position="1029"/>
    </location>
</feature>
<dbReference type="Proteomes" id="UP001548713">
    <property type="component" value="Unassembled WGS sequence"/>
</dbReference>
<sequence>MASLPAPASECNWLAAGGEAELLIRARDWSATPLGAIEGWPQSLKTAVNIMLALPSPVSILWGSAHVQLYNDAYIPIAAERHPDAFGRSAAQNWSDACHTALAHLLDRVFAGETVDLDEYAVALRTPSGCVEQRLFTGSFQPLHDEAGAVAGVFHPLVEVTGEKASTEAQQRAEEALRESEARYRQIVEGAEDYAIVRLDDRGIITTWNRGAELLTGFSEDDAVGQPGDILFTSEDRAAGRAGRELDRATRHGRALNECWHMRKDGSRFWASGLMMRLDAASGGYLNMFRDRTAEHESEAALAAEVDALERLQEVSTRLVGDEAPQTLYNAIVTAAADLMGSECASIQILNAAGDLQLLAHHGYDPRSADYWQTVCACSGSACGIALATGERIIVPDVEQSDLTSDSGDLQAYRWTGMRAVQTTPLLSRAGKLIGMISTHWKRPHTPGTRDLKLLDVLARQAADAIERTSVQAQLRESEARQAFLLSLSDALRLLRTPAEIASAAVQQLGERFGLSRVFYAEFFGSVMRVERDYTKGVQSLVGEHDLEAFGPDLLRAYHECPIVKVDDVRTDRRFSDDARAGLLARQVSAYLDVVLFENEHWVSMLALQSATPRQWSASEEGLFREVGERVKAAIERARAEDRLRELNETLEARVAEAIAERNVLAKLVEMTDVMIMAIDLDYNILALNAANADEFERIYGIRPKTGDNVIDLLADRPEREQVRIGWAQGMRGKPVTFVREFGSDDGLRPHYEINFRPLRDETGEQVGILQFATDVTERLRRDAQLAEAQEALRQSQKMEAMGQLTGGVAHDFNNLLTPIVGSLDMLQRKQLGNEREQRLIAGAMQSAERAKTLVQRLLAFARRQPLQPVPVDIVKLVADMADLVASTTGPQIKILIKVPDHLPAAQADPNQLEMALLNLAVNARDAMANGGGTLRISAAAENVDAGHRSQLQPGTYLCLSVADTGAGMDEATIARAVEPFFSTKGIGRGTGLGLSMVHGLASQLGGGLTIQSRLGHGTNVELWLPLSTAELETTKPATRTSELPEMRGTALLVDDEDLVRMSTADMLNDLGYAVVEAASAEEALLLLGGDTQFNLLVTDHLMPGISGTELAREVRTITPSMPVLLVSGYAEYDGVDPDLPRLTKPFRKDELAISLAQLTLGS</sequence>
<dbReference type="PROSITE" id="PS50112">
    <property type="entry name" value="PAS"/>
    <property type="match status" value="1"/>
</dbReference>
<feature type="modified residue" description="4-aspartylphosphate" evidence="9">
    <location>
        <position position="1100"/>
    </location>
</feature>
<evidence type="ECO:0000259" key="13">
    <source>
        <dbReference type="PROSITE" id="PS50112"/>
    </source>
</evidence>
<dbReference type="InterPro" id="IPR000700">
    <property type="entry name" value="PAS-assoc_C"/>
</dbReference>
<keyword evidence="8" id="KW-0902">Two-component regulatory system</keyword>
<dbReference type="PRINTS" id="PR00344">
    <property type="entry name" value="BCTRLSENSOR"/>
</dbReference>
<dbReference type="InterPro" id="IPR001789">
    <property type="entry name" value="Sig_transdc_resp-reg_receiver"/>
</dbReference>
<dbReference type="Pfam" id="PF00989">
    <property type="entry name" value="PAS"/>
    <property type="match status" value="1"/>
</dbReference>
<dbReference type="SUPFAM" id="SSF55781">
    <property type="entry name" value="GAF domain-like"/>
    <property type="match status" value="2"/>
</dbReference>
<dbReference type="InterPro" id="IPR029016">
    <property type="entry name" value="GAF-like_dom_sf"/>
</dbReference>
<evidence type="ECO:0000313" key="16">
    <source>
        <dbReference type="Proteomes" id="UP001548713"/>
    </source>
</evidence>
<dbReference type="Gene3D" id="3.30.565.10">
    <property type="entry name" value="Histidine kinase-like ATPase, C-terminal domain"/>
    <property type="match status" value="1"/>
</dbReference>
<dbReference type="InterPro" id="IPR003018">
    <property type="entry name" value="GAF"/>
</dbReference>
<dbReference type="Pfam" id="PF00512">
    <property type="entry name" value="HisKA"/>
    <property type="match status" value="1"/>
</dbReference>
<dbReference type="SMART" id="SM00387">
    <property type="entry name" value="HATPase_c"/>
    <property type="match status" value="1"/>
</dbReference>
<evidence type="ECO:0000256" key="7">
    <source>
        <dbReference type="ARBA" id="ARBA00022840"/>
    </source>
</evidence>
<feature type="domain" description="PAS" evidence="13">
    <location>
        <begin position="180"/>
        <end position="253"/>
    </location>
</feature>
<dbReference type="EC" id="2.7.13.3" evidence="2"/>
<gene>
    <name evidence="15" type="ORF">ABVV53_01800</name>
</gene>
<dbReference type="SUPFAM" id="SSF52172">
    <property type="entry name" value="CheY-like"/>
    <property type="match status" value="1"/>
</dbReference>
<dbReference type="PANTHER" id="PTHR43065:SF49">
    <property type="entry name" value="HISTIDINE KINASE"/>
    <property type="match status" value="1"/>
</dbReference>
<dbReference type="Pfam" id="PF00072">
    <property type="entry name" value="Response_reg"/>
    <property type="match status" value="1"/>
</dbReference>
<feature type="domain" description="PAC" evidence="14">
    <location>
        <begin position="732"/>
        <end position="788"/>
    </location>
</feature>
<proteinExistence type="predicted"/>
<dbReference type="RefSeq" id="WP_353982610.1">
    <property type="nucleotide sequence ID" value="NZ_JBEWLY010000006.1"/>
</dbReference>
<dbReference type="PANTHER" id="PTHR43065">
    <property type="entry name" value="SENSOR HISTIDINE KINASE"/>
    <property type="match status" value="1"/>
</dbReference>
<dbReference type="EMBL" id="JBEWLY010000006">
    <property type="protein sequence ID" value="MET1754202.1"/>
    <property type="molecule type" value="Genomic_DNA"/>
</dbReference>
<dbReference type="PROSITE" id="PS50109">
    <property type="entry name" value="HIS_KIN"/>
    <property type="match status" value="1"/>
</dbReference>
<organism evidence="15 16">
    <name type="scientific">Novosphingobium kalidii</name>
    <dbReference type="NCBI Taxonomy" id="3230299"/>
    <lineage>
        <taxon>Bacteria</taxon>
        <taxon>Pseudomonadati</taxon>
        <taxon>Pseudomonadota</taxon>
        <taxon>Alphaproteobacteria</taxon>
        <taxon>Sphingomonadales</taxon>
        <taxon>Sphingomonadaceae</taxon>
        <taxon>Novosphingobium</taxon>
    </lineage>
</organism>
<keyword evidence="6" id="KW-0418">Kinase</keyword>
<evidence type="ECO:0000256" key="6">
    <source>
        <dbReference type="ARBA" id="ARBA00022777"/>
    </source>
</evidence>
<dbReference type="CDD" id="cd00082">
    <property type="entry name" value="HisKA"/>
    <property type="match status" value="1"/>
</dbReference>
<dbReference type="PROSITE" id="PS50113">
    <property type="entry name" value="PAC"/>
    <property type="match status" value="1"/>
</dbReference>
<feature type="coiled-coil region" evidence="10">
    <location>
        <begin position="630"/>
        <end position="668"/>
    </location>
</feature>
<evidence type="ECO:0000256" key="1">
    <source>
        <dbReference type="ARBA" id="ARBA00000085"/>
    </source>
</evidence>
<evidence type="ECO:0000256" key="8">
    <source>
        <dbReference type="ARBA" id="ARBA00023012"/>
    </source>
</evidence>
<dbReference type="InterPro" id="IPR035965">
    <property type="entry name" value="PAS-like_dom_sf"/>
</dbReference>
<dbReference type="CDD" id="cd00130">
    <property type="entry name" value="PAS"/>
    <property type="match status" value="2"/>
</dbReference>
<dbReference type="Gene3D" id="3.40.50.2300">
    <property type="match status" value="1"/>
</dbReference>
<dbReference type="SUPFAM" id="SSF47384">
    <property type="entry name" value="Homodimeric domain of signal transducing histidine kinase"/>
    <property type="match status" value="1"/>
</dbReference>
<dbReference type="InterPro" id="IPR036097">
    <property type="entry name" value="HisK_dim/P_sf"/>
</dbReference>
<evidence type="ECO:0000259" key="11">
    <source>
        <dbReference type="PROSITE" id="PS50109"/>
    </source>
</evidence>
<evidence type="ECO:0000256" key="5">
    <source>
        <dbReference type="ARBA" id="ARBA00022741"/>
    </source>
</evidence>
<dbReference type="InterPro" id="IPR000014">
    <property type="entry name" value="PAS"/>
</dbReference>
<dbReference type="SUPFAM" id="SSF55785">
    <property type="entry name" value="PYP-like sensor domain (PAS domain)"/>
    <property type="match status" value="2"/>
</dbReference>
<dbReference type="NCBIfam" id="TIGR00229">
    <property type="entry name" value="sensory_box"/>
    <property type="match status" value="2"/>
</dbReference>
<evidence type="ECO:0000256" key="10">
    <source>
        <dbReference type="SAM" id="Coils"/>
    </source>
</evidence>
<dbReference type="SMART" id="SM00091">
    <property type="entry name" value="PAS"/>
    <property type="match status" value="2"/>
</dbReference>
<reference evidence="15 16" key="1">
    <citation type="submission" date="2024-07" db="EMBL/GenBank/DDBJ databases">
        <title>Novosphingobium kalidii RD2P27.</title>
        <authorList>
            <person name="Sun J.-Q."/>
        </authorList>
    </citation>
    <scope>NUCLEOTIDE SEQUENCE [LARGE SCALE GENOMIC DNA]</scope>
    <source>
        <strain evidence="15 16">RD2P27</strain>
    </source>
</reference>